<proteinExistence type="predicted"/>
<sequence length="1051" mass="114245">MRANVYSIPLRSPFLRTLADGLLSGRLDVGYRHDGDPLSLADVLIYVPSRRAARALAIAFQDRLGGQAAILPQIRTIGEGEEAELLQGADPAMALQPIMGELERRLELARLVRRWRTMTREAELKALVGEDVILPASAADALHLAGDLGVLLDEIETEGVAFSQLSELAPDDLAEWWRLTLTFLTIVTRHWPDRLEADGRISGARAKNEWLRSEVERLRTHPPAGPVIIAGSTATAPQTIALMRTIARMDRGAVVLPGLDMHLSEAAFATIDRTVSIASPGHPQYGVKRILSGMMIERGSVAELAATDDRLAIRERFLSDALRPAETTEHWSGSAASYGDDALEGLELVEAADPREEALAIACAMRDALCEEAASCALVTPDRNLARRVVIELERFAIRANDSAGRPLKATAPGTLAATLLSVAFAPGDPIPLLALLKHPLVRLGMASGEARRAARAIELLALRGTVEIADAARLSTIVGERLLALAEQGEPEIGGAPGGGERGGVRLSRPARLVSGADRELALLYAARFEAAIAPLIALRGDDPRELPDYARILTQVLEALDRDESGRAHELYAEEAGHAFQAFMSDLVDAPRTDFAFASGELEDVIDALMTGVTVRPRGGLSARAFVWGTLEARLQSVDTVILGGLNEGTWPAGARSGAFLSRMMRRDIALDPPERRIGLAAHDFWMAMGARRVILTRSLRQDGAPTIAARWIQRIAALAGPRRSEALARRGSVYLEAARGLEAAEPVARAVRPEPRPPVELRPRGYSVTEVERLIRDPYAVHARRIMKLEPLDPLMRSPDAMERGTLYHAILADFATSGNDPMADTALQTLLDIARTHFDTEALPPDIEAFWWPRMEAIAKGYLEWERARDPRIAVRHAEIGGGLDFPAIKTRLTGKADRLDVMTDGAIHIVDFKTGAGPSLAQVRSLLSPQLPLEGGMVLRGGFELCKDATRLHDLSYVRLREREVYEESLARAATKTSEGSDPTELSQRAIEKFERLAASFLDPATPFTSRFRPAFAGDFSGDYDHLARAREWAVAGGTSEGASDE</sequence>
<evidence type="ECO:0000259" key="1">
    <source>
        <dbReference type="Pfam" id="PF12705"/>
    </source>
</evidence>
<comment type="caution">
    <text evidence="2">The sequence shown here is derived from an EMBL/GenBank/DDBJ whole genome shotgun (WGS) entry which is preliminary data.</text>
</comment>
<name>A0ABU5HZN9_9HYPH</name>
<evidence type="ECO:0000313" key="2">
    <source>
        <dbReference type="EMBL" id="MDY8108327.1"/>
    </source>
</evidence>
<dbReference type="EMBL" id="JAXLPB010000001">
    <property type="protein sequence ID" value="MDY8108327.1"/>
    <property type="molecule type" value="Genomic_DNA"/>
</dbReference>
<keyword evidence="3" id="KW-1185">Reference proteome</keyword>
<organism evidence="2 3">
    <name type="scientific">Fulvimarina uroteuthidis</name>
    <dbReference type="NCBI Taxonomy" id="3098149"/>
    <lineage>
        <taxon>Bacteria</taxon>
        <taxon>Pseudomonadati</taxon>
        <taxon>Pseudomonadota</taxon>
        <taxon>Alphaproteobacteria</taxon>
        <taxon>Hyphomicrobiales</taxon>
        <taxon>Aurantimonadaceae</taxon>
        <taxon>Fulvimarina</taxon>
    </lineage>
</organism>
<dbReference type="InterPro" id="IPR027417">
    <property type="entry name" value="P-loop_NTPase"/>
</dbReference>
<feature type="domain" description="PD-(D/E)XK endonuclease-like" evidence="1">
    <location>
        <begin position="770"/>
        <end position="1009"/>
    </location>
</feature>
<protein>
    <submittedName>
        <fullName evidence="2">Double-strand break repair protein AddB</fullName>
    </submittedName>
</protein>
<dbReference type="Proteomes" id="UP001294412">
    <property type="component" value="Unassembled WGS sequence"/>
</dbReference>
<dbReference type="InterPro" id="IPR014153">
    <property type="entry name" value="Ds_break_AddB"/>
</dbReference>
<dbReference type="RefSeq" id="WP_322185774.1">
    <property type="nucleotide sequence ID" value="NZ_JAXLPB010000001.1"/>
</dbReference>
<dbReference type="SUPFAM" id="SSF52540">
    <property type="entry name" value="P-loop containing nucleoside triphosphate hydrolases"/>
    <property type="match status" value="1"/>
</dbReference>
<evidence type="ECO:0000313" key="3">
    <source>
        <dbReference type="Proteomes" id="UP001294412"/>
    </source>
</evidence>
<reference evidence="2 3" key="1">
    <citation type="submission" date="2023-12" db="EMBL/GenBank/DDBJ databases">
        <title>Description of Novel Strain Fulvimarina sp. 2208YS6-2-32 isolated from Uroteuthis (Photololigo) edulis.</title>
        <authorList>
            <person name="Park J.-S."/>
        </authorList>
    </citation>
    <scope>NUCLEOTIDE SEQUENCE [LARGE SCALE GENOMIC DNA]</scope>
    <source>
        <strain evidence="2 3">2208YS6-2-32</strain>
    </source>
</reference>
<gene>
    <name evidence="2" type="primary">addB</name>
    <name evidence="2" type="ORF">U0C82_04070</name>
</gene>
<dbReference type="NCBIfam" id="TIGR02786">
    <property type="entry name" value="addB_alphas"/>
    <property type="match status" value="1"/>
</dbReference>
<dbReference type="InterPro" id="IPR038726">
    <property type="entry name" value="PDDEXK_AddAB-type"/>
</dbReference>
<accession>A0ABU5HZN9</accession>
<dbReference type="Pfam" id="PF12705">
    <property type="entry name" value="PDDEXK_1"/>
    <property type="match status" value="1"/>
</dbReference>